<dbReference type="RefSeq" id="XP_002490167.1">
    <property type="nucleotide sequence ID" value="XM_002490122.1"/>
</dbReference>
<dbReference type="KEGG" id="ppa:PAS_chr1-4_0055"/>
<dbReference type="Proteomes" id="UP000000314">
    <property type="component" value="Chromosome 1"/>
</dbReference>
<evidence type="ECO:0000256" key="1">
    <source>
        <dbReference type="SAM" id="MobiDB-lite"/>
    </source>
</evidence>
<dbReference type="eggNOG" id="KOG2508">
    <property type="taxonomic scope" value="Eukaryota"/>
</dbReference>
<feature type="region of interest" description="Disordered" evidence="1">
    <location>
        <begin position="123"/>
        <end position="163"/>
    </location>
</feature>
<dbReference type="GeneID" id="8197275"/>
<gene>
    <name evidence="3" type="ordered locus">PAS_chr1-4_0055</name>
</gene>
<dbReference type="PANTHER" id="PTHR12461">
    <property type="entry name" value="HYPOXIA-INDUCIBLE FACTOR 1 ALPHA INHIBITOR-RELATED"/>
    <property type="match status" value="1"/>
</dbReference>
<evidence type="ECO:0000259" key="2">
    <source>
        <dbReference type="PROSITE" id="PS51184"/>
    </source>
</evidence>
<evidence type="ECO:0000313" key="4">
    <source>
        <dbReference type="Proteomes" id="UP000000314"/>
    </source>
</evidence>
<reference evidence="3 4" key="1">
    <citation type="journal article" date="2009" name="Nat. Biotechnol.">
        <title>Genome sequence of the recombinant protein production host Pichia pastoris.</title>
        <authorList>
            <person name="De Schutter K."/>
            <person name="Lin Y.C."/>
            <person name="Tiels P."/>
            <person name="Van Hecke A."/>
            <person name="Glinka S."/>
            <person name="Weber-Lehmann J."/>
            <person name="Rouze P."/>
            <person name="Van de Peer Y."/>
            <person name="Callewaert N."/>
        </authorList>
    </citation>
    <scope>NUCLEOTIDE SEQUENCE [LARGE SCALE GENOMIC DNA]</scope>
    <source>
        <strain evidence="4">GS115 / ATCC 20864</strain>
    </source>
</reference>
<dbReference type="STRING" id="644223.C4QXB3"/>
<organism evidence="3 4">
    <name type="scientific">Komagataella phaffii (strain GS115 / ATCC 20864)</name>
    <name type="common">Yeast</name>
    <name type="synonym">Pichia pastoris</name>
    <dbReference type="NCBI Taxonomy" id="644223"/>
    <lineage>
        <taxon>Eukaryota</taxon>
        <taxon>Fungi</taxon>
        <taxon>Dikarya</taxon>
        <taxon>Ascomycota</taxon>
        <taxon>Saccharomycotina</taxon>
        <taxon>Pichiomycetes</taxon>
        <taxon>Pichiales</taxon>
        <taxon>Pichiaceae</taxon>
        <taxon>Komagataella</taxon>
    </lineage>
</organism>
<sequence>MTKRKARKVKGPKKLAKQIHVSYEGYTVSASSSIEIIDVDELDWNLMFSRFVSQRKPCLIDGVMPGLNLNIFQPHLLNELLDYGEALEVEQKINGGFGSNVQRLQMRFEELMENLRTGKGDLYLTTQYGGEDENDERKEEEEEEEEGNIENSGTEGFDDNSDTETCSLVSLSTSFHDDFEDLDDLDDLEKPRLFIQPPLCNLSSSILPSSPSFLDKLAIQQVNLWLGAARPTPLALDPLKTDLGVGNCVPNGTSSGLHHDHADNLYIPIHGRKRFTLFSPQDAPNLYTQGDIATIYENGVVDYITNKNAPNWRHIRDDGAIIGEVCRWKLEQQSDSLSETQQKLLLEQIKEEDKLLASFSSVPKVEPPSFSRIPPALLHIQEVESVEDRARLHELSQNGYPLLSKCHSLIVDLEPGQMLYLPAGWFHEVKSYGEESPEFPYVHEAINYWFEPPNGSTSDRPYEDSYWSEISPYLLN</sequence>
<feature type="domain" description="JmjC" evidence="2">
    <location>
        <begin position="219"/>
        <end position="465"/>
    </location>
</feature>
<dbReference type="OrthoDB" id="415358at2759"/>
<keyword evidence="4" id="KW-1185">Reference proteome</keyword>
<dbReference type="AlphaFoldDB" id="C4QXB3"/>
<dbReference type="InterPro" id="IPR041667">
    <property type="entry name" value="Cupin_8"/>
</dbReference>
<protein>
    <submittedName>
        <fullName evidence="3">Clavaminate synthase</fullName>
    </submittedName>
</protein>
<dbReference type="Pfam" id="PF13621">
    <property type="entry name" value="Cupin_8"/>
    <property type="match status" value="1"/>
</dbReference>
<dbReference type="PROSITE" id="PS51184">
    <property type="entry name" value="JMJC"/>
    <property type="match status" value="1"/>
</dbReference>
<dbReference type="InterPro" id="IPR003347">
    <property type="entry name" value="JmjC_dom"/>
</dbReference>
<proteinExistence type="predicted"/>
<dbReference type="SUPFAM" id="SSF51197">
    <property type="entry name" value="Clavaminate synthase-like"/>
    <property type="match status" value="1"/>
</dbReference>
<evidence type="ECO:0000313" key="3">
    <source>
        <dbReference type="EMBL" id="CAY67886.1"/>
    </source>
</evidence>
<accession>C4QXB3</accession>
<dbReference type="HOGENOM" id="CLU_017405_0_0_1"/>
<dbReference type="OMA" id="PASWWHE"/>
<dbReference type="PANTHER" id="PTHR12461:SF100">
    <property type="entry name" value="JMJC DOMAIN-CONTAINING PROTEIN 4"/>
    <property type="match status" value="1"/>
</dbReference>
<dbReference type="Gene3D" id="2.60.120.650">
    <property type="entry name" value="Cupin"/>
    <property type="match status" value="1"/>
</dbReference>
<dbReference type="EMBL" id="FN392319">
    <property type="protein sequence ID" value="CAY67886.1"/>
    <property type="molecule type" value="Genomic_DNA"/>
</dbReference>
<dbReference type="InParanoid" id="C4QXB3"/>
<feature type="compositionally biased region" description="Acidic residues" evidence="1">
    <location>
        <begin position="130"/>
        <end position="148"/>
    </location>
</feature>
<name>C4QXB3_KOMPG</name>